<dbReference type="InterPro" id="IPR002818">
    <property type="entry name" value="DJ-1/PfpI"/>
</dbReference>
<comment type="caution">
    <text evidence="3">The sequence shown here is derived from an EMBL/GenBank/DDBJ whole genome shotgun (WGS) entry which is preliminary data.</text>
</comment>
<dbReference type="CDD" id="cd03135">
    <property type="entry name" value="GATase1_DJ-1"/>
    <property type="match status" value="1"/>
</dbReference>
<evidence type="ECO:0000313" key="4">
    <source>
        <dbReference type="Proteomes" id="UP000216107"/>
    </source>
</evidence>
<dbReference type="GO" id="GO:0005737">
    <property type="term" value="C:cytoplasm"/>
    <property type="evidence" value="ECO:0007669"/>
    <property type="project" value="TreeGrafter"/>
</dbReference>
<reference evidence="2 5" key="1">
    <citation type="submission" date="2016-08" db="EMBL/GenBank/DDBJ databases">
        <title>Candidatus Dactylopiibacterium carminicum genome sequence.</title>
        <authorList>
            <person name="Ramirez-Puebla S.T."/>
            <person name="Ormeno-Orrillo E."/>
            <person name="Vera-Ponce De Leon A."/>
            <person name="Luis L."/>
            <person name="Sanchez-Flores A."/>
            <person name="Monica R."/>
            <person name="Martinez-Romero E."/>
        </authorList>
    </citation>
    <scope>NUCLEOTIDE SEQUENCE [LARGE SCALE GENOMIC DNA]</scope>
    <source>
        <strain evidence="2">END1</strain>
    </source>
</reference>
<dbReference type="EMBL" id="NMRN01000012">
    <property type="protein sequence ID" value="PAS93851.1"/>
    <property type="molecule type" value="Genomic_DNA"/>
</dbReference>
<organism evidence="3 4">
    <name type="scientific">Candidatus Dactylopiibacterium carminicum</name>
    <dbReference type="NCBI Taxonomy" id="857335"/>
    <lineage>
        <taxon>Bacteria</taxon>
        <taxon>Pseudomonadati</taxon>
        <taxon>Pseudomonadota</taxon>
        <taxon>Betaproteobacteria</taxon>
        <taxon>Rhodocyclales</taxon>
        <taxon>Rhodocyclaceae</taxon>
        <taxon>Candidatus Dactylopiibacterium</taxon>
    </lineage>
</organism>
<evidence type="ECO:0000259" key="1">
    <source>
        <dbReference type="Pfam" id="PF01965"/>
    </source>
</evidence>
<dbReference type="InterPro" id="IPR050325">
    <property type="entry name" value="Prot/Nucl_acid_deglycase"/>
</dbReference>
<feature type="domain" description="DJ-1/PfpI" evidence="1">
    <location>
        <begin position="4"/>
        <end position="165"/>
    </location>
</feature>
<reference evidence="3 4" key="2">
    <citation type="submission" date="2017-07" db="EMBL/GenBank/DDBJ databases">
        <title>Candidatus Dactylopiibacterium carminicum, a nitrogen-fixing symbiont of the cochineal insect Dactylopius coccus and Dactylopius opuntiae (Hemiptera: Coccoidea: Dactylopiidae).</title>
        <authorList>
            <person name="Vera A."/>
        </authorList>
    </citation>
    <scope>NUCLEOTIDE SEQUENCE [LARGE SCALE GENOMIC DNA]</scope>
    <source>
        <strain evidence="3 4">NFDCM</strain>
    </source>
</reference>
<dbReference type="Proteomes" id="UP000623509">
    <property type="component" value="Unassembled WGS sequence"/>
</dbReference>
<dbReference type="InterPro" id="IPR029062">
    <property type="entry name" value="Class_I_gatase-like"/>
</dbReference>
<keyword evidence="5" id="KW-1185">Reference proteome</keyword>
<sequence>MPSVDIYMAEGFEETELVTVADVLRRAGVETRLVSLDGQKSVRGAHDIVLEADLGFADIGAQPDMIVLPGGGPGTRRLRESEPLSQRLRAQIDAGGRVAAICAAPTALAAAGVLQGRRACCFPGCEDALREGGAEIAAYNVVTDGLVTTSRGPGTSAVFALELVTLLVGAPKARELSQAMLLS</sequence>
<accession>A0A272EUR2</accession>
<dbReference type="InterPro" id="IPR006287">
    <property type="entry name" value="DJ-1"/>
</dbReference>
<dbReference type="EMBL" id="MDUX01000006">
    <property type="protein sequence ID" value="KAF7600321.1"/>
    <property type="molecule type" value="Genomic_DNA"/>
</dbReference>
<dbReference type="PANTHER" id="PTHR48094:SF12">
    <property type="entry name" value="PARKINSON DISEASE PROTEIN 7 HOMOLOG"/>
    <property type="match status" value="1"/>
</dbReference>
<evidence type="ECO:0000313" key="2">
    <source>
        <dbReference type="EMBL" id="KAF7600321.1"/>
    </source>
</evidence>
<dbReference type="Pfam" id="PF01965">
    <property type="entry name" value="DJ-1_PfpI"/>
    <property type="match status" value="1"/>
</dbReference>
<evidence type="ECO:0000313" key="3">
    <source>
        <dbReference type="EMBL" id="PAS93851.1"/>
    </source>
</evidence>
<dbReference type="PANTHER" id="PTHR48094">
    <property type="entry name" value="PROTEIN/NUCLEIC ACID DEGLYCASE DJ-1-RELATED"/>
    <property type="match status" value="1"/>
</dbReference>
<dbReference type="NCBIfam" id="TIGR01383">
    <property type="entry name" value="not_thiJ"/>
    <property type="match status" value="1"/>
</dbReference>
<name>A0A272EUR2_9RHOO</name>
<protein>
    <submittedName>
        <fullName evidence="3">DJ-1 family protein</fullName>
    </submittedName>
</protein>
<dbReference type="AlphaFoldDB" id="A0A272EUR2"/>
<evidence type="ECO:0000313" key="5">
    <source>
        <dbReference type="Proteomes" id="UP000623509"/>
    </source>
</evidence>
<proteinExistence type="predicted"/>
<dbReference type="SUPFAM" id="SSF52317">
    <property type="entry name" value="Class I glutamine amidotransferase-like"/>
    <property type="match status" value="1"/>
</dbReference>
<dbReference type="Gene3D" id="3.40.50.880">
    <property type="match status" value="1"/>
</dbReference>
<dbReference type="RefSeq" id="WP_095523399.1">
    <property type="nucleotide sequence ID" value="NZ_MDUX01000006.1"/>
</dbReference>
<gene>
    <name evidence="2" type="ORF">BGI27_02775</name>
    <name evidence="3" type="ORF">CGU29_06350</name>
</gene>
<dbReference type="GO" id="GO:1903189">
    <property type="term" value="P:glyoxal metabolic process"/>
    <property type="evidence" value="ECO:0007669"/>
    <property type="project" value="TreeGrafter"/>
</dbReference>
<dbReference type="OrthoDB" id="9792284at2"/>
<dbReference type="Proteomes" id="UP000216107">
    <property type="component" value="Unassembled WGS sequence"/>
</dbReference>